<dbReference type="Proteomes" id="UP000052022">
    <property type="component" value="Unassembled WGS sequence"/>
</dbReference>
<dbReference type="InterPro" id="IPR046348">
    <property type="entry name" value="SIS_dom_sf"/>
</dbReference>
<dbReference type="Pfam" id="PF01418">
    <property type="entry name" value="HTH_6"/>
    <property type="match status" value="1"/>
</dbReference>
<evidence type="ECO:0000259" key="5">
    <source>
        <dbReference type="PROSITE" id="PS51071"/>
    </source>
</evidence>
<dbReference type="PANTHER" id="PTHR30514">
    <property type="entry name" value="GLUCOKINASE"/>
    <property type="match status" value="1"/>
</dbReference>
<dbReference type="InterPro" id="IPR000281">
    <property type="entry name" value="HTH_RpiR"/>
</dbReference>
<feature type="coiled-coil region" evidence="4">
    <location>
        <begin position="1"/>
        <end position="28"/>
    </location>
</feature>
<dbReference type="GO" id="GO:1901135">
    <property type="term" value="P:carbohydrate derivative metabolic process"/>
    <property type="evidence" value="ECO:0007669"/>
    <property type="project" value="InterPro"/>
</dbReference>
<evidence type="ECO:0000256" key="1">
    <source>
        <dbReference type="ARBA" id="ARBA00023015"/>
    </source>
</evidence>
<sequence length="285" mass="31717">MSTIAEKLKAREQELTRAERQLAAAILDNYPIPGLGSITELAELAAVSTPTVARMVQKLGFSGYPEFQQALRAELSEIISNPGQKHAQTGSTLPETHMLTRFARAAFENLEATLDGVDPSEFDQLCAALSDSDRSVHIAGGRMSGTLAQNLFLHLQMIRPKVSMIPSQASWPHWVLDMAAGDLLVLFDIRRYENSTLLLAEMAHERGVEVVLFTDQWRSPVQKFASQTFAARIGVPSAWDSGLAILLLTEALIAKIQEDHWEQVQQRNDALETAFDRTRLFRKFT</sequence>
<gene>
    <name evidence="6" type="ORF">TRM7557_01965</name>
</gene>
<dbReference type="OrthoDB" id="3574600at2"/>
<dbReference type="InterPro" id="IPR047640">
    <property type="entry name" value="RpiR-like"/>
</dbReference>
<evidence type="ECO:0000256" key="4">
    <source>
        <dbReference type="SAM" id="Coils"/>
    </source>
</evidence>
<dbReference type="CDD" id="cd05013">
    <property type="entry name" value="SIS_RpiR"/>
    <property type="match status" value="1"/>
</dbReference>
<keyword evidence="3" id="KW-0804">Transcription</keyword>
<dbReference type="AlphaFoldDB" id="A0A0P1GB98"/>
<reference evidence="6 7" key="1">
    <citation type="submission" date="2015-09" db="EMBL/GenBank/DDBJ databases">
        <authorList>
            <consortium name="Swine Surveillance"/>
        </authorList>
    </citation>
    <scope>NUCLEOTIDE SEQUENCE [LARGE SCALE GENOMIC DNA]</scope>
    <source>
        <strain evidence="6 7">CECT 7557</strain>
    </source>
</reference>
<name>A0A0P1GB98_9RHOB</name>
<dbReference type="SUPFAM" id="SSF53697">
    <property type="entry name" value="SIS domain"/>
    <property type="match status" value="1"/>
</dbReference>
<dbReference type="GO" id="GO:0003700">
    <property type="term" value="F:DNA-binding transcription factor activity"/>
    <property type="evidence" value="ECO:0007669"/>
    <property type="project" value="InterPro"/>
</dbReference>
<dbReference type="Pfam" id="PF01380">
    <property type="entry name" value="SIS"/>
    <property type="match status" value="1"/>
</dbReference>
<dbReference type="InterPro" id="IPR036388">
    <property type="entry name" value="WH-like_DNA-bd_sf"/>
</dbReference>
<evidence type="ECO:0000313" key="7">
    <source>
        <dbReference type="Proteomes" id="UP000052022"/>
    </source>
</evidence>
<dbReference type="EMBL" id="CYSD01000032">
    <property type="protein sequence ID" value="CUH78621.1"/>
    <property type="molecule type" value="Genomic_DNA"/>
</dbReference>
<protein>
    <submittedName>
        <fullName evidence="6">DNA-binding transcriptional regulator HexR</fullName>
    </submittedName>
</protein>
<organism evidence="6 7">
    <name type="scientific">Tritonibacter multivorans</name>
    <dbReference type="NCBI Taxonomy" id="928856"/>
    <lineage>
        <taxon>Bacteria</taxon>
        <taxon>Pseudomonadati</taxon>
        <taxon>Pseudomonadota</taxon>
        <taxon>Alphaproteobacteria</taxon>
        <taxon>Rhodobacterales</taxon>
        <taxon>Paracoccaceae</taxon>
        <taxon>Tritonibacter</taxon>
    </lineage>
</organism>
<keyword evidence="1" id="KW-0805">Transcription regulation</keyword>
<feature type="domain" description="HTH rpiR-type" evidence="5">
    <location>
        <begin position="2"/>
        <end position="78"/>
    </location>
</feature>
<evidence type="ECO:0000256" key="3">
    <source>
        <dbReference type="ARBA" id="ARBA00023163"/>
    </source>
</evidence>
<keyword evidence="7" id="KW-1185">Reference proteome</keyword>
<dbReference type="Gene3D" id="3.40.50.10490">
    <property type="entry name" value="Glucose-6-phosphate isomerase like protein, domain 1"/>
    <property type="match status" value="1"/>
</dbReference>
<accession>A0A0P1GB98</accession>
<evidence type="ECO:0000256" key="2">
    <source>
        <dbReference type="ARBA" id="ARBA00023125"/>
    </source>
</evidence>
<dbReference type="GO" id="GO:0097367">
    <property type="term" value="F:carbohydrate derivative binding"/>
    <property type="evidence" value="ECO:0007669"/>
    <property type="project" value="InterPro"/>
</dbReference>
<dbReference type="GO" id="GO:0003677">
    <property type="term" value="F:DNA binding"/>
    <property type="evidence" value="ECO:0007669"/>
    <property type="project" value="UniProtKB-KW"/>
</dbReference>
<evidence type="ECO:0000313" key="6">
    <source>
        <dbReference type="EMBL" id="CUH78621.1"/>
    </source>
</evidence>
<dbReference type="SUPFAM" id="SSF46689">
    <property type="entry name" value="Homeodomain-like"/>
    <property type="match status" value="1"/>
</dbReference>
<keyword evidence="2 6" id="KW-0238">DNA-binding</keyword>
<dbReference type="InterPro" id="IPR001347">
    <property type="entry name" value="SIS_dom"/>
</dbReference>
<dbReference type="PROSITE" id="PS51071">
    <property type="entry name" value="HTH_RPIR"/>
    <property type="match status" value="1"/>
</dbReference>
<proteinExistence type="predicted"/>
<dbReference type="Gene3D" id="1.10.10.10">
    <property type="entry name" value="Winged helix-like DNA-binding domain superfamily/Winged helix DNA-binding domain"/>
    <property type="match status" value="1"/>
</dbReference>
<dbReference type="InterPro" id="IPR035472">
    <property type="entry name" value="RpiR-like_SIS"/>
</dbReference>
<dbReference type="InterPro" id="IPR009057">
    <property type="entry name" value="Homeodomain-like_sf"/>
</dbReference>
<keyword evidence="4" id="KW-0175">Coiled coil</keyword>
<dbReference type="STRING" id="928856.SAMN04488049_12043"/>
<dbReference type="PANTHER" id="PTHR30514:SF18">
    <property type="entry name" value="RPIR-FAMILY TRANSCRIPTIONAL REGULATOR"/>
    <property type="match status" value="1"/>
</dbReference>
<dbReference type="RefSeq" id="WP_058290033.1">
    <property type="nucleotide sequence ID" value="NZ_CYSD01000032.1"/>
</dbReference>